<sequence length="215" mass="24166">LLLNRSICAEMDEAQMNLRNYLIRHSLELCTTEEEFQTYFKTAYSLSPRLSTECSQGQMQLAMTFKSLSQCLTDRRDDYCFSFVKTSVISKRVIVASPDFVVNGGKFASAVYGLVFPFWPTFPTTLIVPATNFMLELTLPDPYHRKYLLGADLGYIRNENATRFPGIVKSLLTAKDVRISITNADDITCFPNGIPPMDIKPHFLPCGHAGEIAAK</sequence>
<evidence type="ECO:0000313" key="1">
    <source>
        <dbReference type="WBParaSite" id="HDID_0000648801-mRNA-1"/>
    </source>
</evidence>
<dbReference type="STRING" id="6216.A0A0R3SNH3"/>
<dbReference type="WBParaSite" id="HDID_0000648801-mRNA-1">
    <property type="protein sequence ID" value="HDID_0000648801-mRNA-1"/>
    <property type="gene ID" value="HDID_0000648801"/>
</dbReference>
<reference evidence="1" key="1">
    <citation type="submission" date="2017-02" db="UniProtKB">
        <authorList>
            <consortium name="WormBaseParasite"/>
        </authorList>
    </citation>
    <scope>IDENTIFICATION</scope>
</reference>
<dbReference type="AlphaFoldDB" id="A0A0R3SNH3"/>
<name>A0A0R3SNH3_HYMDI</name>
<organism evidence="1">
    <name type="scientific">Hymenolepis diminuta</name>
    <name type="common">Rat tapeworm</name>
    <dbReference type="NCBI Taxonomy" id="6216"/>
    <lineage>
        <taxon>Eukaryota</taxon>
        <taxon>Metazoa</taxon>
        <taxon>Spiralia</taxon>
        <taxon>Lophotrochozoa</taxon>
        <taxon>Platyhelminthes</taxon>
        <taxon>Cestoda</taxon>
        <taxon>Eucestoda</taxon>
        <taxon>Cyclophyllidea</taxon>
        <taxon>Hymenolepididae</taxon>
        <taxon>Hymenolepis</taxon>
    </lineage>
</organism>
<accession>A0A0R3SNH3</accession>
<protein>
    <submittedName>
        <fullName evidence="1">ORF 34</fullName>
    </submittedName>
</protein>
<proteinExistence type="predicted"/>